<dbReference type="EC" id="3.1.2.-" evidence="1"/>
<accession>A0ABV6QAU1</accession>
<dbReference type="PANTHER" id="PTHR12475">
    <property type="match status" value="1"/>
</dbReference>
<dbReference type="Pfam" id="PF13279">
    <property type="entry name" value="4HBT_2"/>
    <property type="match status" value="1"/>
</dbReference>
<evidence type="ECO:0000313" key="1">
    <source>
        <dbReference type="EMBL" id="MFC0605406.1"/>
    </source>
</evidence>
<sequence length="182" mass="22116">MIYYWLHMIYIFIGSRFFWKKIKPASELTRTRRVNLLDCESFRFMANSKYFYYMDLIRYEIVFRSKLYDKTVKKGMFGVLASQKIIYKKPLKIFKKFDITLVIEGFDEKWVYHRQTFKQDGQICAIGFTKAGFWKNKKAQDIRKIMKNSDSEYEIKPPSNDVMRMFENDYKTIKSNNEIIKK</sequence>
<evidence type="ECO:0000313" key="2">
    <source>
        <dbReference type="Proteomes" id="UP001589832"/>
    </source>
</evidence>
<keyword evidence="2" id="KW-1185">Reference proteome</keyword>
<dbReference type="EMBL" id="JBHLTQ010000006">
    <property type="protein sequence ID" value="MFC0605406.1"/>
    <property type="molecule type" value="Genomic_DNA"/>
</dbReference>
<dbReference type="InterPro" id="IPR051490">
    <property type="entry name" value="THEM6_lcsJ_thioesterase"/>
</dbReference>
<dbReference type="PANTHER" id="PTHR12475:SF4">
    <property type="entry name" value="PROTEIN THEM6"/>
    <property type="match status" value="1"/>
</dbReference>
<dbReference type="Proteomes" id="UP001589832">
    <property type="component" value="Unassembled WGS sequence"/>
</dbReference>
<reference evidence="1 2" key="1">
    <citation type="submission" date="2024-09" db="EMBL/GenBank/DDBJ databases">
        <authorList>
            <person name="Sun Q."/>
            <person name="Mori K."/>
        </authorList>
    </citation>
    <scope>NUCLEOTIDE SEQUENCE [LARGE SCALE GENOMIC DNA]</scope>
    <source>
        <strain evidence="1 2">NCAIM B.02481</strain>
    </source>
</reference>
<comment type="caution">
    <text evidence="1">The sequence shown here is derived from an EMBL/GenBank/DDBJ whole genome shotgun (WGS) entry which is preliminary data.</text>
</comment>
<protein>
    <submittedName>
        <fullName evidence="1">Acyl-CoA thioesterase</fullName>
        <ecNumber evidence="1">3.1.2.-</ecNumber>
    </submittedName>
</protein>
<dbReference type="SUPFAM" id="SSF54637">
    <property type="entry name" value="Thioesterase/thiol ester dehydrase-isomerase"/>
    <property type="match status" value="1"/>
</dbReference>
<dbReference type="RefSeq" id="WP_386064588.1">
    <property type="nucleotide sequence ID" value="NZ_JBHLTQ010000006.1"/>
</dbReference>
<gene>
    <name evidence="1" type="ORF">ACFFGA_12620</name>
</gene>
<name>A0ABV6QAU1_9FLAO</name>
<proteinExistence type="predicted"/>
<dbReference type="InterPro" id="IPR029069">
    <property type="entry name" value="HotDog_dom_sf"/>
</dbReference>
<dbReference type="CDD" id="cd00586">
    <property type="entry name" value="4HBT"/>
    <property type="match status" value="1"/>
</dbReference>
<keyword evidence="1" id="KW-0378">Hydrolase</keyword>
<organism evidence="1 2">
    <name type="scientific">Winogradskyella pulchriflava</name>
    <dbReference type="NCBI Taxonomy" id="1110688"/>
    <lineage>
        <taxon>Bacteria</taxon>
        <taxon>Pseudomonadati</taxon>
        <taxon>Bacteroidota</taxon>
        <taxon>Flavobacteriia</taxon>
        <taxon>Flavobacteriales</taxon>
        <taxon>Flavobacteriaceae</taxon>
        <taxon>Winogradskyella</taxon>
    </lineage>
</organism>
<dbReference type="Gene3D" id="3.10.129.10">
    <property type="entry name" value="Hotdog Thioesterase"/>
    <property type="match status" value="1"/>
</dbReference>
<dbReference type="GO" id="GO:0016787">
    <property type="term" value="F:hydrolase activity"/>
    <property type="evidence" value="ECO:0007669"/>
    <property type="project" value="UniProtKB-KW"/>
</dbReference>